<name>A0A7M1XLJ1_9SPIR</name>
<proteinExistence type="predicted"/>
<evidence type="ECO:0000313" key="2">
    <source>
        <dbReference type="Proteomes" id="UP000593591"/>
    </source>
</evidence>
<sequence>MNTNPQEQVKVLRSELSRYHKYKDVIDHFLLTIYHDPFITSKYPTLTVFMFDKTNSILDEDKFTGSLVVDFRIQWLLNDEADEDGYGALANFEDTHYIQVHLYLYFKSTRPHIPATLAKFESISSKDNETLLSNVREFTLQMDNMVSDEIYLGHAIAYNDVM</sequence>
<organism evidence="1 2">
    <name type="scientific">Treponema rectale</name>
    <dbReference type="NCBI Taxonomy" id="744512"/>
    <lineage>
        <taxon>Bacteria</taxon>
        <taxon>Pseudomonadati</taxon>
        <taxon>Spirochaetota</taxon>
        <taxon>Spirochaetia</taxon>
        <taxon>Spirochaetales</taxon>
        <taxon>Treponemataceae</taxon>
        <taxon>Treponema</taxon>
    </lineage>
</organism>
<gene>
    <name evidence="1" type="ORF">DYE49_00440</name>
</gene>
<dbReference type="AlphaFoldDB" id="A0A7M1XLJ1"/>
<reference evidence="1 2" key="1">
    <citation type="submission" date="2018-08" db="EMBL/GenBank/DDBJ databases">
        <title>The first complete genome of Treponema rectale (CHPAT), a commensal spirochete of the bovine rectum.</title>
        <authorList>
            <person name="Staton G.J."/>
            <person name="Clegg S.R."/>
            <person name="Carter S.D."/>
            <person name="Radford A.D."/>
            <person name="Darby A."/>
            <person name="Hall N."/>
            <person name="Birtles R.J."/>
            <person name="Evans N.J."/>
        </authorList>
    </citation>
    <scope>NUCLEOTIDE SEQUENCE [LARGE SCALE GENOMIC DNA]</scope>
    <source>
        <strain evidence="1 2">CHPA</strain>
    </source>
</reference>
<protein>
    <submittedName>
        <fullName evidence="1">Uncharacterized protein</fullName>
    </submittedName>
</protein>
<accession>A0A7M1XLJ1</accession>
<dbReference type="EMBL" id="CP031517">
    <property type="protein sequence ID" value="QOS39002.1"/>
    <property type="molecule type" value="Genomic_DNA"/>
</dbReference>
<dbReference type="KEGG" id="trc:DYE49_00440"/>
<evidence type="ECO:0000313" key="1">
    <source>
        <dbReference type="EMBL" id="QOS39002.1"/>
    </source>
</evidence>
<dbReference type="Proteomes" id="UP000593591">
    <property type="component" value="Chromosome"/>
</dbReference>